<gene>
    <name evidence="2" type="ORF">M5K25_008889</name>
</gene>
<keyword evidence="1" id="KW-0732">Signal</keyword>
<name>A0ABD0VAS0_DENTH</name>
<protein>
    <submittedName>
        <fullName evidence="2">Uncharacterized protein</fullName>
    </submittedName>
</protein>
<evidence type="ECO:0000256" key="1">
    <source>
        <dbReference type="SAM" id="SignalP"/>
    </source>
</evidence>
<organism evidence="2 3">
    <name type="scientific">Dendrobium thyrsiflorum</name>
    <name type="common">Pinecone-like raceme dendrobium</name>
    <name type="synonym">Orchid</name>
    <dbReference type="NCBI Taxonomy" id="117978"/>
    <lineage>
        <taxon>Eukaryota</taxon>
        <taxon>Viridiplantae</taxon>
        <taxon>Streptophyta</taxon>
        <taxon>Embryophyta</taxon>
        <taxon>Tracheophyta</taxon>
        <taxon>Spermatophyta</taxon>
        <taxon>Magnoliopsida</taxon>
        <taxon>Liliopsida</taxon>
        <taxon>Asparagales</taxon>
        <taxon>Orchidaceae</taxon>
        <taxon>Epidendroideae</taxon>
        <taxon>Malaxideae</taxon>
        <taxon>Dendrobiinae</taxon>
        <taxon>Dendrobium</taxon>
    </lineage>
</organism>
<reference evidence="2 3" key="1">
    <citation type="journal article" date="2024" name="Plant Biotechnol. J.">
        <title>Dendrobium thyrsiflorum genome and its molecular insights into genes involved in important horticultural traits.</title>
        <authorList>
            <person name="Chen B."/>
            <person name="Wang J.Y."/>
            <person name="Zheng P.J."/>
            <person name="Li K.L."/>
            <person name="Liang Y.M."/>
            <person name="Chen X.F."/>
            <person name="Zhang C."/>
            <person name="Zhao X."/>
            <person name="He X."/>
            <person name="Zhang G.Q."/>
            <person name="Liu Z.J."/>
            <person name="Xu Q."/>
        </authorList>
    </citation>
    <scope>NUCLEOTIDE SEQUENCE [LARGE SCALE GENOMIC DNA]</scope>
    <source>
        <strain evidence="2">GZMU011</strain>
    </source>
</reference>
<evidence type="ECO:0000313" key="2">
    <source>
        <dbReference type="EMBL" id="KAL0921781.1"/>
    </source>
</evidence>
<feature type="signal peptide" evidence="1">
    <location>
        <begin position="1"/>
        <end position="22"/>
    </location>
</feature>
<evidence type="ECO:0000313" key="3">
    <source>
        <dbReference type="Proteomes" id="UP001552299"/>
    </source>
</evidence>
<feature type="chain" id="PRO_5044893366" evidence="1">
    <location>
        <begin position="23"/>
        <end position="119"/>
    </location>
</feature>
<dbReference type="Proteomes" id="UP001552299">
    <property type="component" value="Unassembled WGS sequence"/>
</dbReference>
<dbReference type="AlphaFoldDB" id="A0ABD0VAS0"/>
<keyword evidence="3" id="KW-1185">Reference proteome</keyword>
<dbReference type="PANTHER" id="PTHR37249:SF3">
    <property type="entry name" value="OS03G0206201 PROTEIN"/>
    <property type="match status" value="1"/>
</dbReference>
<dbReference type="PANTHER" id="PTHR37249">
    <property type="entry name" value="OS03G0206201 PROTEIN"/>
    <property type="match status" value="1"/>
</dbReference>
<comment type="caution">
    <text evidence="2">The sequence shown here is derived from an EMBL/GenBank/DDBJ whole genome shotgun (WGS) entry which is preliminary data.</text>
</comment>
<dbReference type="EMBL" id="JANQDX010000007">
    <property type="protein sequence ID" value="KAL0921781.1"/>
    <property type="molecule type" value="Genomic_DNA"/>
</dbReference>
<proteinExistence type="predicted"/>
<sequence>MRTLGFWTLFAAAFVLLTCSNCNPDYTIRSASFGGIKAGLTNRKLKEMTATFSTATATGDSNCCNLEDYPGHDPSPSSKVDVHSGPIENGSPLMPYFIGPNPPPHRGQIDSLKELFIHP</sequence>
<accession>A0ABD0VAS0</accession>